<evidence type="ECO:0000313" key="4">
    <source>
        <dbReference type="EMBL" id="CAB4323995.1"/>
    </source>
</evidence>
<protein>
    <submittedName>
        <fullName evidence="4">Unannotated protein</fullName>
    </submittedName>
</protein>
<dbReference type="InterPro" id="IPR010218">
    <property type="entry name" value="NADH_DH_suC"/>
</dbReference>
<evidence type="ECO:0000313" key="5">
    <source>
        <dbReference type="EMBL" id="CAB4946216.1"/>
    </source>
</evidence>
<dbReference type="EMBL" id="CAFBNC010000092">
    <property type="protein sequence ID" value="CAB4946216.1"/>
    <property type="molecule type" value="Genomic_DNA"/>
</dbReference>
<gene>
    <name evidence="4" type="ORF">UFOPK1392_01758</name>
    <name evidence="5" type="ORF">UFOPK3733_01598</name>
</gene>
<dbReference type="InterPro" id="IPR037232">
    <property type="entry name" value="NADH_quin_OxRdtase_su_C/D-like"/>
</dbReference>
<proteinExistence type="inferred from homology"/>
<keyword evidence="2" id="KW-0813">Transport</keyword>
<dbReference type="EMBL" id="CAEMXZ010000092">
    <property type="protein sequence ID" value="CAB4323995.1"/>
    <property type="molecule type" value="Genomic_DNA"/>
</dbReference>
<dbReference type="InterPro" id="IPR001268">
    <property type="entry name" value="NADH_UbQ_OxRdtase_30kDa_su"/>
</dbReference>
<name>A0A6J5YEW8_9ZZZZ</name>
<reference evidence="4" key="1">
    <citation type="submission" date="2020-05" db="EMBL/GenBank/DDBJ databases">
        <authorList>
            <person name="Chiriac C."/>
            <person name="Salcher M."/>
            <person name="Ghai R."/>
            <person name="Kavagutti S V."/>
        </authorList>
    </citation>
    <scope>NUCLEOTIDE SEQUENCE</scope>
</reference>
<dbReference type="PANTHER" id="PTHR10884:SF14">
    <property type="entry name" value="NADH DEHYDROGENASE [UBIQUINONE] IRON-SULFUR PROTEIN 3, MITOCHONDRIAL"/>
    <property type="match status" value="1"/>
</dbReference>
<feature type="domain" description="NADH:ubiquinone oxidoreductase 30kDa subunit" evidence="3">
    <location>
        <begin position="43"/>
        <end position="167"/>
    </location>
</feature>
<accession>A0A6J5YEW8</accession>
<evidence type="ECO:0000256" key="2">
    <source>
        <dbReference type="ARBA" id="ARBA00022448"/>
    </source>
</evidence>
<dbReference type="AlphaFoldDB" id="A0A6J5YEW8"/>
<dbReference type="HAMAP" id="MF_01357">
    <property type="entry name" value="NDH1_NuoC"/>
    <property type="match status" value="1"/>
</dbReference>
<dbReference type="GO" id="GO:0016651">
    <property type="term" value="F:oxidoreductase activity, acting on NAD(P)H"/>
    <property type="evidence" value="ECO:0007669"/>
    <property type="project" value="InterPro"/>
</dbReference>
<organism evidence="4">
    <name type="scientific">freshwater metagenome</name>
    <dbReference type="NCBI Taxonomy" id="449393"/>
    <lineage>
        <taxon>unclassified sequences</taxon>
        <taxon>metagenomes</taxon>
        <taxon>ecological metagenomes</taxon>
    </lineage>
</organism>
<evidence type="ECO:0000256" key="1">
    <source>
        <dbReference type="ARBA" id="ARBA00007569"/>
    </source>
</evidence>
<evidence type="ECO:0000259" key="3">
    <source>
        <dbReference type="Pfam" id="PF00329"/>
    </source>
</evidence>
<comment type="similarity">
    <text evidence="1">Belongs to the complex I 30 kDa subunit family.</text>
</comment>
<dbReference type="GO" id="GO:0008137">
    <property type="term" value="F:NADH dehydrogenase (ubiquinone) activity"/>
    <property type="evidence" value="ECO:0007669"/>
    <property type="project" value="InterPro"/>
</dbReference>
<dbReference type="SUPFAM" id="SSF143243">
    <property type="entry name" value="Nqo5-like"/>
    <property type="match status" value="1"/>
</dbReference>
<dbReference type="Gene3D" id="3.30.460.80">
    <property type="entry name" value="NADH:ubiquinone oxidoreductase, 30kDa subunit"/>
    <property type="match status" value="1"/>
</dbReference>
<dbReference type="PANTHER" id="PTHR10884">
    <property type="entry name" value="NADH DEHYDROGENASE UBIQUINONE IRON-SULFUR PROTEIN 3"/>
    <property type="match status" value="1"/>
</dbReference>
<sequence length="185" mass="20478">MADEAAPTGADDTEVEATPGAAPEELFGALLTRSGGQLVLHPSREQYPKLLRTLHESGYHMVIDLCGVDYLTHSGRTGVPASVATERFEVVVNLINHKERARLRLRVQIPVDDARLASAFDLYPGTEAMERETFDMFGISFDGHPDLTRILMPEDWLGHPLRKDYDSGRIPVQFKGAPANRPATR</sequence>
<dbReference type="Pfam" id="PF00329">
    <property type="entry name" value="Complex1_30kDa"/>
    <property type="match status" value="1"/>
</dbReference>